<feature type="domain" description="C2H2-type" evidence="9">
    <location>
        <begin position="768"/>
        <end position="795"/>
    </location>
</feature>
<evidence type="ECO:0000256" key="3">
    <source>
        <dbReference type="ARBA" id="ARBA00022737"/>
    </source>
</evidence>
<dbReference type="FunFam" id="3.30.160.60:FF:001498">
    <property type="entry name" value="Zinc finger protein 404"/>
    <property type="match status" value="1"/>
</dbReference>
<dbReference type="Pfam" id="PF23561">
    <property type="entry name" value="zf-C2H2_15"/>
    <property type="match status" value="1"/>
</dbReference>
<protein>
    <recommendedName>
        <fullName evidence="9">C2H2-type domain-containing protein</fullName>
    </recommendedName>
</protein>
<keyword evidence="11" id="KW-1185">Reference proteome</keyword>
<sequence>MITQFTNVIESSNKTKKDTAFSSNQNYNNEHKNNCNVDTDAFNQFLQCCFDPSHLNMSNAYNIIDNKNIGKTVQHNNCHSRSSSINTPLPPTSVSSTATDSINSPSSNVVNMEMINMDSIDSNNMNKDINHENTNHDNTTHNDDNHIHLYNYQHIRENNSSNYPSSSSSDRQNVKSHTELTLPGDILNCCTPIDLNPCCVTENHDLSNSAQYCSNKCNHDHDHDHQSNHYNKHQTELSEMVILNNFFSACCNDTNLDVPTAATTITTETTINKYPSLISPPISTAKPTKQVMEIYPKTLTTADKISNIRDSLKNTTNTVNNTNTNNNHHHHLLHLHHHNAEDSTRSHTHDIIFHHHNAHGCVHNNNTSHHHHHLHFEDQIDGEIIKHDFILPDCDIKNENSLNDSQSINTTLDPSTCTDFLTSSICNLDSIFSNAEVKLENSEFDQCLNHGHRTHSNITLPSQKKYLPQSNNENLKTHLQHHHHLQHQHHHHQHQHQHQHHHHNHDSNSDCNCNTDHLHEGHFHCHNHPTHTTINNNNNSKPIKVKLESISPEKNVFDGNFLNHDSLICKWNDCNTAIDSDNFDDHLFKTHLQYLPLSPGVYDNDNEYDEQVTNSIKRNNMLLHCGWDHCDFTTSDIDKFLEHVPEHTDLLKKKEITESENENEKDVHICQWVDPETGIECGKYFDLTENLTNHIISDHITSGKSSYTCHWKGCNRSEKPFSQRQKIIRHMNTHTKYKPFECEICHKKFSLDLMLKQHMRIHTGEKPYKCDLCGKNFKTSSSLTIHLRIHSGDKPMVCKICGKRFNESSNLNKHMKIHFRKYKCELCLKSFDTETKYKRHQSVCKNKLMNKKLIR</sequence>
<dbReference type="GO" id="GO:0005634">
    <property type="term" value="C:nucleus"/>
    <property type="evidence" value="ECO:0007669"/>
    <property type="project" value="UniProtKB-SubCell"/>
</dbReference>
<feature type="region of interest" description="Disordered" evidence="8">
    <location>
        <begin position="157"/>
        <end position="177"/>
    </location>
</feature>
<dbReference type="InterPro" id="IPR013087">
    <property type="entry name" value="Znf_C2H2_type"/>
</dbReference>
<dbReference type="GO" id="GO:0008270">
    <property type="term" value="F:zinc ion binding"/>
    <property type="evidence" value="ECO:0007669"/>
    <property type="project" value="UniProtKB-KW"/>
</dbReference>
<evidence type="ECO:0000256" key="7">
    <source>
        <dbReference type="PROSITE-ProRule" id="PRU00042"/>
    </source>
</evidence>
<dbReference type="Pfam" id="PF13465">
    <property type="entry name" value="zf-H2C2_2"/>
    <property type="match status" value="1"/>
</dbReference>
<feature type="compositionally biased region" description="Basic and acidic residues" evidence="8">
    <location>
        <begin position="128"/>
        <end position="145"/>
    </location>
</feature>
<evidence type="ECO:0000256" key="6">
    <source>
        <dbReference type="ARBA" id="ARBA00023242"/>
    </source>
</evidence>
<evidence type="ECO:0000256" key="5">
    <source>
        <dbReference type="ARBA" id="ARBA00022833"/>
    </source>
</evidence>
<dbReference type="PROSITE" id="PS50157">
    <property type="entry name" value="ZINC_FINGER_C2H2_2"/>
    <property type="match status" value="5"/>
</dbReference>
<dbReference type="FunFam" id="3.30.160.60:FF:000690">
    <property type="entry name" value="Zinc finger protein 354C"/>
    <property type="match status" value="1"/>
</dbReference>
<feature type="region of interest" description="Disordered" evidence="8">
    <location>
        <begin position="75"/>
        <end position="107"/>
    </location>
</feature>
<proteinExistence type="predicted"/>
<keyword evidence="2" id="KW-0479">Metal-binding</keyword>
<dbReference type="GO" id="GO:0000981">
    <property type="term" value="F:DNA-binding transcription factor activity, RNA polymerase II-specific"/>
    <property type="evidence" value="ECO:0007669"/>
    <property type="project" value="TreeGrafter"/>
</dbReference>
<dbReference type="InterPro" id="IPR050329">
    <property type="entry name" value="GLI_C2H2-zinc-finger"/>
</dbReference>
<feature type="domain" description="C2H2-type" evidence="9">
    <location>
        <begin position="822"/>
        <end position="843"/>
    </location>
</feature>
<dbReference type="Pfam" id="PF00096">
    <property type="entry name" value="zf-C2H2"/>
    <property type="match status" value="1"/>
</dbReference>
<dbReference type="FunFam" id="3.30.160.60:FF:000557">
    <property type="entry name" value="zinc finger and SCAN domain-containing protein 29"/>
    <property type="match status" value="1"/>
</dbReference>
<evidence type="ECO:0000313" key="11">
    <source>
        <dbReference type="Proteomes" id="UP000697127"/>
    </source>
</evidence>
<dbReference type="GO" id="GO:0045944">
    <property type="term" value="P:positive regulation of transcription by RNA polymerase II"/>
    <property type="evidence" value="ECO:0007669"/>
    <property type="project" value="UniProtKB-ARBA"/>
</dbReference>
<dbReference type="InterPro" id="IPR036236">
    <property type="entry name" value="Znf_C2H2_sf"/>
</dbReference>
<feature type="domain" description="C2H2-type" evidence="9">
    <location>
        <begin position="707"/>
        <end position="739"/>
    </location>
</feature>
<dbReference type="InterPro" id="IPR056436">
    <property type="entry name" value="Znf-C2H2_ZIC1-5/GLI1-3-like"/>
</dbReference>
<gene>
    <name evidence="10" type="ORF">C6P40_000849</name>
</gene>
<feature type="compositionally biased region" description="Low complexity" evidence="8">
    <location>
        <begin position="158"/>
        <end position="169"/>
    </location>
</feature>
<feature type="domain" description="C2H2-type" evidence="9">
    <location>
        <begin position="796"/>
        <end position="823"/>
    </location>
</feature>
<accession>A0A9P6WJX9</accession>
<comment type="caution">
    <text evidence="10">The sequence shown here is derived from an EMBL/GenBank/DDBJ whole genome shotgun (WGS) entry which is preliminary data.</text>
</comment>
<dbReference type="EMBL" id="PUHW01000144">
    <property type="protein sequence ID" value="KAG0688530.1"/>
    <property type="molecule type" value="Genomic_DNA"/>
</dbReference>
<feature type="compositionally biased region" description="Basic residues" evidence="8">
    <location>
        <begin position="479"/>
        <end position="504"/>
    </location>
</feature>
<evidence type="ECO:0000256" key="4">
    <source>
        <dbReference type="ARBA" id="ARBA00022771"/>
    </source>
</evidence>
<keyword evidence="3" id="KW-0677">Repeat</keyword>
<dbReference type="GO" id="GO:0000978">
    <property type="term" value="F:RNA polymerase II cis-regulatory region sequence-specific DNA binding"/>
    <property type="evidence" value="ECO:0007669"/>
    <property type="project" value="TreeGrafter"/>
</dbReference>
<comment type="subcellular location">
    <subcellularLocation>
        <location evidence="1">Nucleus</location>
    </subcellularLocation>
</comment>
<dbReference type="Proteomes" id="UP000697127">
    <property type="component" value="Unassembled WGS sequence"/>
</dbReference>
<feature type="region of interest" description="Disordered" evidence="8">
    <location>
        <begin position="121"/>
        <end position="145"/>
    </location>
</feature>
<evidence type="ECO:0000259" key="9">
    <source>
        <dbReference type="PROSITE" id="PS50157"/>
    </source>
</evidence>
<evidence type="ECO:0000256" key="2">
    <source>
        <dbReference type="ARBA" id="ARBA00022723"/>
    </source>
</evidence>
<keyword evidence="6" id="KW-0539">Nucleus</keyword>
<dbReference type="SMART" id="SM00355">
    <property type="entry name" value="ZnF_C2H2"/>
    <property type="match status" value="8"/>
</dbReference>
<dbReference type="PANTHER" id="PTHR19818:SF139">
    <property type="entry name" value="PAIR-RULE PROTEIN ODD-PAIRED"/>
    <property type="match status" value="1"/>
</dbReference>
<evidence type="ECO:0000256" key="8">
    <source>
        <dbReference type="SAM" id="MobiDB-lite"/>
    </source>
</evidence>
<feature type="region of interest" description="Disordered" evidence="8">
    <location>
        <begin position="479"/>
        <end position="510"/>
    </location>
</feature>
<dbReference type="PANTHER" id="PTHR19818">
    <property type="entry name" value="ZINC FINGER PROTEIN ZIC AND GLI"/>
    <property type="match status" value="1"/>
</dbReference>
<feature type="domain" description="C2H2-type" evidence="9">
    <location>
        <begin position="740"/>
        <end position="767"/>
    </location>
</feature>
<keyword evidence="5" id="KW-0862">Zinc</keyword>
<dbReference type="SUPFAM" id="SSF57667">
    <property type="entry name" value="beta-beta-alpha zinc fingers"/>
    <property type="match status" value="2"/>
</dbReference>
<dbReference type="PROSITE" id="PS00028">
    <property type="entry name" value="ZINC_FINGER_C2H2_1"/>
    <property type="match status" value="3"/>
</dbReference>
<evidence type="ECO:0000256" key="1">
    <source>
        <dbReference type="ARBA" id="ARBA00004123"/>
    </source>
</evidence>
<evidence type="ECO:0000313" key="10">
    <source>
        <dbReference type="EMBL" id="KAG0688530.1"/>
    </source>
</evidence>
<dbReference type="Gene3D" id="3.30.160.60">
    <property type="entry name" value="Classic Zinc Finger"/>
    <property type="match status" value="4"/>
</dbReference>
<dbReference type="AlphaFoldDB" id="A0A9P6WJX9"/>
<reference evidence="10" key="1">
    <citation type="submission" date="2020-11" db="EMBL/GenBank/DDBJ databases">
        <title>Kefir isolates.</title>
        <authorList>
            <person name="Marcisauskas S."/>
            <person name="Kim Y."/>
            <person name="Blasche S."/>
        </authorList>
    </citation>
    <scope>NUCLEOTIDE SEQUENCE</scope>
    <source>
        <strain evidence="10">Olga-1</strain>
    </source>
</reference>
<name>A0A9P6WJX9_9ASCO</name>
<keyword evidence="4 7" id="KW-0863">Zinc-finger</keyword>
<organism evidence="10 11">
    <name type="scientific">Pichia californica</name>
    <dbReference type="NCBI Taxonomy" id="460514"/>
    <lineage>
        <taxon>Eukaryota</taxon>
        <taxon>Fungi</taxon>
        <taxon>Dikarya</taxon>
        <taxon>Ascomycota</taxon>
        <taxon>Saccharomycotina</taxon>
        <taxon>Pichiomycetes</taxon>
        <taxon>Pichiales</taxon>
        <taxon>Pichiaceae</taxon>
        <taxon>Pichia</taxon>
    </lineage>
</organism>